<evidence type="ECO:0000313" key="1">
    <source>
        <dbReference type="EMBL" id="KDQ62532.1"/>
    </source>
</evidence>
<keyword evidence="2" id="KW-1185">Reference proteome</keyword>
<protein>
    <submittedName>
        <fullName evidence="1">Uncharacterized protein</fullName>
    </submittedName>
</protein>
<dbReference type="HOGENOM" id="CLU_2758115_0_0_1"/>
<dbReference type="Proteomes" id="UP000027265">
    <property type="component" value="Unassembled WGS sequence"/>
</dbReference>
<reference evidence="2" key="1">
    <citation type="journal article" date="2014" name="Proc. Natl. Acad. Sci. U.S.A.">
        <title>Extensive sampling of basidiomycete genomes demonstrates inadequacy of the white-rot/brown-rot paradigm for wood decay fungi.</title>
        <authorList>
            <person name="Riley R."/>
            <person name="Salamov A.A."/>
            <person name="Brown D.W."/>
            <person name="Nagy L.G."/>
            <person name="Floudas D."/>
            <person name="Held B.W."/>
            <person name="Levasseur A."/>
            <person name="Lombard V."/>
            <person name="Morin E."/>
            <person name="Otillar R."/>
            <person name="Lindquist E.A."/>
            <person name="Sun H."/>
            <person name="LaButti K.M."/>
            <person name="Schmutz J."/>
            <person name="Jabbour D."/>
            <person name="Luo H."/>
            <person name="Baker S.E."/>
            <person name="Pisabarro A.G."/>
            <person name="Walton J.D."/>
            <person name="Blanchette R.A."/>
            <person name="Henrissat B."/>
            <person name="Martin F."/>
            <person name="Cullen D."/>
            <person name="Hibbett D.S."/>
            <person name="Grigoriev I.V."/>
        </authorList>
    </citation>
    <scope>NUCLEOTIDE SEQUENCE [LARGE SCALE GENOMIC DNA]</scope>
    <source>
        <strain evidence="2">MUCL 33604</strain>
    </source>
</reference>
<proteinExistence type="predicted"/>
<dbReference type="EMBL" id="KL197711">
    <property type="protein sequence ID" value="KDQ62532.1"/>
    <property type="molecule type" value="Genomic_DNA"/>
</dbReference>
<dbReference type="AlphaFoldDB" id="A0A067QGA0"/>
<accession>A0A067QGA0</accession>
<dbReference type="InParanoid" id="A0A067QGA0"/>
<sequence>MSACLLLSPSMAPYLTHSAKIPLDIQQPHLLLSIDFTSQRDHPRSLISTTGVATLVGSNPSIHCSIPMGT</sequence>
<gene>
    <name evidence="1" type="ORF">JAAARDRAFT_30435</name>
</gene>
<name>A0A067QGA0_9AGAM</name>
<evidence type="ECO:0000313" key="2">
    <source>
        <dbReference type="Proteomes" id="UP000027265"/>
    </source>
</evidence>
<organism evidence="1 2">
    <name type="scientific">Jaapia argillacea MUCL 33604</name>
    <dbReference type="NCBI Taxonomy" id="933084"/>
    <lineage>
        <taxon>Eukaryota</taxon>
        <taxon>Fungi</taxon>
        <taxon>Dikarya</taxon>
        <taxon>Basidiomycota</taxon>
        <taxon>Agaricomycotina</taxon>
        <taxon>Agaricomycetes</taxon>
        <taxon>Agaricomycetidae</taxon>
        <taxon>Jaapiales</taxon>
        <taxon>Jaapiaceae</taxon>
        <taxon>Jaapia</taxon>
    </lineage>
</organism>